<keyword evidence="6 10" id="KW-0735">Signal-anchor</keyword>
<keyword evidence="5 10" id="KW-0812">Transmembrane</keyword>
<evidence type="ECO:0000256" key="2">
    <source>
        <dbReference type="ARBA" id="ARBA00008661"/>
    </source>
</evidence>
<dbReference type="GO" id="GO:0016757">
    <property type="term" value="F:glycosyltransferase activity"/>
    <property type="evidence" value="ECO:0007669"/>
    <property type="project" value="UniProtKB-KW"/>
</dbReference>
<evidence type="ECO:0000256" key="8">
    <source>
        <dbReference type="ARBA" id="ARBA00023034"/>
    </source>
</evidence>
<evidence type="ECO:0000256" key="4">
    <source>
        <dbReference type="ARBA" id="ARBA00022679"/>
    </source>
</evidence>
<dbReference type="PANTHER" id="PTHR11214:SF364">
    <property type="entry name" value="HEXOSYLTRANSFERASE"/>
    <property type="match status" value="1"/>
</dbReference>
<dbReference type="EC" id="2.4.1.-" evidence="10"/>
<sequence>MTRMNKTFQNLLFALITVTPFLLTFYYNYMVSETETRPAVYSSNESVVRLYSKVATIFKNAFELVSSRENIMATSTKSIVNYKQHENILVSSTQVSVNYSNHGDTMAIYTQSRVNYNNNGNIIEISTQSTGNYDNHGNIIATSTRSSTSYPGIKNIIHNGRDDFIIPGQNSWIPYPVKRNPSGPFIIKMNDGSVIKYTNYTFYPLSFTSKYVINNPDICKDVTDLTFLIMVHTAVRHFYQRQALRKTWANPRLLKKHSSRILFLVGRIEKKNVQRSLEKESKQFQDIVQGDFIDDYHNLTHKGVLGYRWITEHCQNAKFILKIDDDVFVNIFRVIHALLPKFKDGQRKIACHVNKHLIVFRRGKYAFDPDYFPLLHYVRLQYCSGPFVLMPRSIVPEMYEAARTTPFIWIDDFYLFGILPNKMRNFVFLPLDDVNNIEQIALTCYLGDKPCNYLAAYAWTPGVMYAYWNSTLNMHKELVKKYANEIR</sequence>
<dbReference type="PANTHER" id="PTHR11214">
    <property type="entry name" value="BETA-1,3-N-ACETYLGLUCOSAMINYLTRANSFERASE"/>
    <property type="match status" value="1"/>
</dbReference>
<feature type="transmembrane region" description="Helical" evidence="10">
    <location>
        <begin position="12"/>
        <end position="29"/>
    </location>
</feature>
<dbReference type="Gene3D" id="3.90.550.50">
    <property type="match status" value="1"/>
</dbReference>
<evidence type="ECO:0000256" key="1">
    <source>
        <dbReference type="ARBA" id="ARBA00004323"/>
    </source>
</evidence>
<dbReference type="AlphaFoldDB" id="A0ABD3V3E5"/>
<comment type="subcellular location">
    <subcellularLocation>
        <location evidence="1 10">Golgi apparatus membrane</location>
        <topology evidence="1 10">Single-pass type II membrane protein</topology>
    </subcellularLocation>
</comment>
<protein>
    <recommendedName>
        <fullName evidence="10">Hexosyltransferase</fullName>
        <ecNumber evidence="10">2.4.1.-</ecNumber>
    </recommendedName>
</protein>
<evidence type="ECO:0000313" key="11">
    <source>
        <dbReference type="EMBL" id="KAL3855103.1"/>
    </source>
</evidence>
<evidence type="ECO:0000256" key="10">
    <source>
        <dbReference type="RuleBase" id="RU363063"/>
    </source>
</evidence>
<keyword evidence="4" id="KW-0808">Transferase</keyword>
<organism evidence="11 12">
    <name type="scientific">Sinanodonta woodiana</name>
    <name type="common">Chinese pond mussel</name>
    <name type="synonym">Anodonta woodiana</name>
    <dbReference type="NCBI Taxonomy" id="1069815"/>
    <lineage>
        <taxon>Eukaryota</taxon>
        <taxon>Metazoa</taxon>
        <taxon>Spiralia</taxon>
        <taxon>Lophotrochozoa</taxon>
        <taxon>Mollusca</taxon>
        <taxon>Bivalvia</taxon>
        <taxon>Autobranchia</taxon>
        <taxon>Heteroconchia</taxon>
        <taxon>Palaeoheterodonta</taxon>
        <taxon>Unionida</taxon>
        <taxon>Unionoidea</taxon>
        <taxon>Unionidae</taxon>
        <taxon>Unioninae</taxon>
        <taxon>Sinanodonta</taxon>
    </lineage>
</organism>
<dbReference type="InterPro" id="IPR002659">
    <property type="entry name" value="Glyco_trans_31"/>
</dbReference>
<comment type="caution">
    <text evidence="11">The sequence shown here is derived from an EMBL/GenBank/DDBJ whole genome shotgun (WGS) entry which is preliminary data.</text>
</comment>
<keyword evidence="3 10" id="KW-0328">Glycosyltransferase</keyword>
<dbReference type="EMBL" id="JBJQND010000014">
    <property type="protein sequence ID" value="KAL3855103.1"/>
    <property type="molecule type" value="Genomic_DNA"/>
</dbReference>
<keyword evidence="12" id="KW-1185">Reference proteome</keyword>
<evidence type="ECO:0000256" key="9">
    <source>
        <dbReference type="ARBA" id="ARBA00023136"/>
    </source>
</evidence>
<reference evidence="11 12" key="1">
    <citation type="submission" date="2024-11" db="EMBL/GenBank/DDBJ databases">
        <title>Chromosome-level genome assembly of the freshwater bivalve Anodonta woodiana.</title>
        <authorList>
            <person name="Chen X."/>
        </authorList>
    </citation>
    <scope>NUCLEOTIDE SEQUENCE [LARGE SCALE GENOMIC DNA]</scope>
    <source>
        <strain evidence="11">MN2024</strain>
        <tissue evidence="11">Gills</tissue>
    </source>
</reference>
<dbReference type="GO" id="GO:0000139">
    <property type="term" value="C:Golgi membrane"/>
    <property type="evidence" value="ECO:0007669"/>
    <property type="project" value="UniProtKB-SubCell"/>
</dbReference>
<comment type="similarity">
    <text evidence="2 10">Belongs to the glycosyltransferase 31 family.</text>
</comment>
<proteinExistence type="inferred from homology"/>
<gene>
    <name evidence="11" type="ORF">ACJMK2_014332</name>
</gene>
<evidence type="ECO:0000256" key="3">
    <source>
        <dbReference type="ARBA" id="ARBA00022676"/>
    </source>
</evidence>
<evidence type="ECO:0000256" key="7">
    <source>
        <dbReference type="ARBA" id="ARBA00022989"/>
    </source>
</evidence>
<name>A0ABD3V3E5_SINWO</name>
<keyword evidence="7 10" id="KW-1133">Transmembrane helix</keyword>
<keyword evidence="9 10" id="KW-0472">Membrane</keyword>
<evidence type="ECO:0000256" key="5">
    <source>
        <dbReference type="ARBA" id="ARBA00022692"/>
    </source>
</evidence>
<dbReference type="Pfam" id="PF01762">
    <property type="entry name" value="Galactosyl_T"/>
    <property type="match status" value="1"/>
</dbReference>
<keyword evidence="8 10" id="KW-0333">Golgi apparatus</keyword>
<dbReference type="Proteomes" id="UP001634394">
    <property type="component" value="Unassembled WGS sequence"/>
</dbReference>
<evidence type="ECO:0000313" key="12">
    <source>
        <dbReference type="Proteomes" id="UP001634394"/>
    </source>
</evidence>
<evidence type="ECO:0000256" key="6">
    <source>
        <dbReference type="ARBA" id="ARBA00022968"/>
    </source>
</evidence>
<accession>A0ABD3V3E5</accession>